<evidence type="ECO:0000256" key="1">
    <source>
        <dbReference type="ARBA" id="ARBA00022669"/>
    </source>
</evidence>
<dbReference type="InterPro" id="IPR036779">
    <property type="entry name" value="LysM_dom_sf"/>
</dbReference>
<dbReference type="RefSeq" id="XP_028466430.1">
    <property type="nucleotide sequence ID" value="XM_028608089.1"/>
</dbReference>
<feature type="compositionally biased region" description="Low complexity" evidence="5">
    <location>
        <begin position="95"/>
        <end position="105"/>
    </location>
</feature>
<feature type="region of interest" description="Disordered" evidence="5">
    <location>
        <begin position="88"/>
        <end position="123"/>
    </location>
</feature>
<reference evidence="8 9" key="1">
    <citation type="journal article" date="2018" name="Mol. Ecol.">
        <title>The obligate alkalophilic soda-lake fungus Sodiomyces alkalinus has shifted to a protein diet.</title>
        <authorList>
            <person name="Grum-Grzhimaylo A.A."/>
            <person name="Falkoski D.L."/>
            <person name="van den Heuvel J."/>
            <person name="Valero-Jimenez C.A."/>
            <person name="Min B."/>
            <person name="Choi I.G."/>
            <person name="Lipzen A."/>
            <person name="Daum C.G."/>
            <person name="Aanen D.K."/>
            <person name="Tsang A."/>
            <person name="Henrissat B."/>
            <person name="Bilanenko E.N."/>
            <person name="de Vries R.P."/>
            <person name="van Kan J.A.L."/>
            <person name="Grigoriev I.V."/>
            <person name="Debets A.J.M."/>
        </authorList>
    </citation>
    <scope>NUCLEOTIDE SEQUENCE [LARGE SCALE GENOMIC DNA]</scope>
    <source>
        <strain evidence="8 9">F11</strain>
    </source>
</reference>
<keyword evidence="3" id="KW-0843">Virulence</keyword>
<dbReference type="Proteomes" id="UP000272025">
    <property type="component" value="Unassembled WGS sequence"/>
</dbReference>
<dbReference type="Gene3D" id="3.10.350.10">
    <property type="entry name" value="LysM domain"/>
    <property type="match status" value="3"/>
</dbReference>
<comment type="similarity">
    <text evidence="4">Belongs to the secreted LysM effector family.</text>
</comment>
<dbReference type="PANTHER" id="PTHR34997">
    <property type="entry name" value="AM15"/>
    <property type="match status" value="1"/>
</dbReference>
<organism evidence="8 9">
    <name type="scientific">Sodiomyces alkalinus (strain CBS 110278 / VKM F-3762 / F11)</name>
    <name type="common">Alkaliphilic filamentous fungus</name>
    <dbReference type="NCBI Taxonomy" id="1314773"/>
    <lineage>
        <taxon>Eukaryota</taxon>
        <taxon>Fungi</taxon>
        <taxon>Dikarya</taxon>
        <taxon>Ascomycota</taxon>
        <taxon>Pezizomycotina</taxon>
        <taxon>Sordariomycetes</taxon>
        <taxon>Hypocreomycetidae</taxon>
        <taxon>Glomerellales</taxon>
        <taxon>Plectosphaerellaceae</taxon>
        <taxon>Sodiomyces</taxon>
    </lineage>
</organism>
<dbReference type="OrthoDB" id="2281372at2759"/>
<feature type="domain" description="LysM" evidence="7">
    <location>
        <begin position="131"/>
        <end position="179"/>
    </location>
</feature>
<name>A0A3N2PVX2_SODAK</name>
<feature type="domain" description="LysM" evidence="7">
    <location>
        <begin position="212"/>
        <end position="258"/>
    </location>
</feature>
<feature type="compositionally biased region" description="Low complexity" evidence="5">
    <location>
        <begin position="113"/>
        <end position="123"/>
    </location>
</feature>
<dbReference type="GO" id="GO:0008061">
    <property type="term" value="F:chitin binding"/>
    <property type="evidence" value="ECO:0007669"/>
    <property type="project" value="UniProtKB-KW"/>
</dbReference>
<dbReference type="EMBL" id="ML119055">
    <property type="protein sequence ID" value="ROT38624.1"/>
    <property type="molecule type" value="Genomic_DNA"/>
</dbReference>
<proteinExistence type="inferred from homology"/>
<dbReference type="PROSITE" id="PS51782">
    <property type="entry name" value="LYSM"/>
    <property type="match status" value="2"/>
</dbReference>
<keyword evidence="1" id="KW-0147">Chitin-binding</keyword>
<evidence type="ECO:0000259" key="7">
    <source>
        <dbReference type="PROSITE" id="PS51782"/>
    </source>
</evidence>
<evidence type="ECO:0000256" key="4">
    <source>
        <dbReference type="ARBA" id="ARBA00044955"/>
    </source>
</evidence>
<evidence type="ECO:0000313" key="9">
    <source>
        <dbReference type="Proteomes" id="UP000272025"/>
    </source>
</evidence>
<evidence type="ECO:0000256" key="2">
    <source>
        <dbReference type="ARBA" id="ARBA00022729"/>
    </source>
</evidence>
<dbReference type="PANTHER" id="PTHR34997:SF2">
    <property type="entry name" value="LYSM DOMAIN-CONTAINING PROTEIN-RELATED"/>
    <property type="match status" value="1"/>
</dbReference>
<evidence type="ECO:0000313" key="8">
    <source>
        <dbReference type="EMBL" id="ROT38624.1"/>
    </source>
</evidence>
<dbReference type="SMART" id="SM00257">
    <property type="entry name" value="LysM"/>
    <property type="match status" value="2"/>
</dbReference>
<protein>
    <recommendedName>
        <fullName evidence="7">LysM domain-containing protein</fullName>
    </recommendedName>
</protein>
<evidence type="ECO:0000256" key="6">
    <source>
        <dbReference type="SAM" id="SignalP"/>
    </source>
</evidence>
<feature type="signal peptide" evidence="6">
    <location>
        <begin position="1"/>
        <end position="20"/>
    </location>
</feature>
<dbReference type="AlphaFoldDB" id="A0A3N2PVX2"/>
<accession>A0A3N2PVX2</accession>
<gene>
    <name evidence="8" type="ORF">SODALDRAFT_277954</name>
</gene>
<dbReference type="InterPro" id="IPR018392">
    <property type="entry name" value="LysM"/>
</dbReference>
<evidence type="ECO:0000256" key="3">
    <source>
        <dbReference type="ARBA" id="ARBA00023026"/>
    </source>
</evidence>
<evidence type="ECO:0000256" key="5">
    <source>
        <dbReference type="SAM" id="MobiDB-lite"/>
    </source>
</evidence>
<dbReference type="Pfam" id="PF01476">
    <property type="entry name" value="LysM"/>
    <property type="match status" value="1"/>
</dbReference>
<feature type="chain" id="PRO_5018016821" description="LysM domain-containing protein" evidence="6">
    <location>
        <begin position="21"/>
        <end position="262"/>
    </location>
</feature>
<dbReference type="SUPFAM" id="SSF54106">
    <property type="entry name" value="LysM domain"/>
    <property type="match status" value="2"/>
</dbReference>
<sequence length="262" mass="28620">MTRLITKALLLAAAATCVVARSPAPRFSYDPNTSPYCMWWVNYEGTQSCDDILYINWITIEEFRRWNPSIGAACAGIQTERSYCVDAFGEPEPTPTTSSTEEPPTTTTPPPGNGITTPQPTQPGMVDDCNRFYFVQTDDTCADIASAHDISLAQFITWNPTVGGVATCEGLWANVHVCVGVIETTPTTTTTPDNGIATPQPTQPGMVSNCDRFYFVEVDDICDDIVSQLGITLAQLITWNDVGGSDCRDLWANVWICVRIIS</sequence>
<dbReference type="InterPro" id="IPR052210">
    <property type="entry name" value="LysM1-like"/>
</dbReference>
<keyword evidence="9" id="KW-1185">Reference proteome</keyword>
<dbReference type="GeneID" id="39576567"/>
<dbReference type="CDD" id="cd00118">
    <property type="entry name" value="LysM"/>
    <property type="match status" value="1"/>
</dbReference>
<keyword evidence="2 6" id="KW-0732">Signal</keyword>